<organism evidence="1 2">
    <name type="scientific">Passalora fulva</name>
    <name type="common">Tomato leaf mold</name>
    <name type="synonym">Cladosporium fulvum</name>
    <dbReference type="NCBI Taxonomy" id="5499"/>
    <lineage>
        <taxon>Eukaryota</taxon>
        <taxon>Fungi</taxon>
        <taxon>Dikarya</taxon>
        <taxon>Ascomycota</taxon>
        <taxon>Pezizomycotina</taxon>
        <taxon>Dothideomycetes</taxon>
        <taxon>Dothideomycetidae</taxon>
        <taxon>Mycosphaerellales</taxon>
        <taxon>Mycosphaerellaceae</taxon>
        <taxon>Fulvia</taxon>
    </lineage>
</organism>
<dbReference type="AlphaFoldDB" id="A0A9Q8LAG7"/>
<dbReference type="KEGG" id="ffu:CLAFUR5_02772"/>
<evidence type="ECO:0000313" key="2">
    <source>
        <dbReference type="Proteomes" id="UP000756132"/>
    </source>
</evidence>
<dbReference type="RefSeq" id="XP_047758203.1">
    <property type="nucleotide sequence ID" value="XM_047901920.1"/>
</dbReference>
<evidence type="ECO:0000313" key="1">
    <source>
        <dbReference type="EMBL" id="UJO13837.1"/>
    </source>
</evidence>
<proteinExistence type="predicted"/>
<dbReference type="GeneID" id="71982650"/>
<protein>
    <submittedName>
        <fullName evidence="1">Uncharacterized protein</fullName>
    </submittedName>
</protein>
<accession>A0A9Q8LAG7</accession>
<dbReference type="Proteomes" id="UP000756132">
    <property type="component" value="Chromosome 2"/>
</dbReference>
<name>A0A9Q8LAG7_PASFU</name>
<dbReference type="OrthoDB" id="288942at2759"/>
<reference evidence="1" key="2">
    <citation type="journal article" date="2022" name="Microb. Genom.">
        <title>A chromosome-scale genome assembly of the tomato pathogen Cladosporium fulvum reveals a compartmentalized genome architecture and the presence of a dispensable chromosome.</title>
        <authorList>
            <person name="Zaccaron A.Z."/>
            <person name="Chen L.H."/>
            <person name="Samaras A."/>
            <person name="Stergiopoulos I."/>
        </authorList>
    </citation>
    <scope>NUCLEOTIDE SEQUENCE</scope>
    <source>
        <strain evidence="1">Race5_Kim</strain>
    </source>
</reference>
<keyword evidence="2" id="KW-1185">Reference proteome</keyword>
<dbReference type="EMBL" id="CP090164">
    <property type="protein sequence ID" value="UJO13837.1"/>
    <property type="molecule type" value="Genomic_DNA"/>
</dbReference>
<sequence length="330" mass="38239">MPRKARAANPTQTLIIQGNEDVPSALENKVTNESLAKCNMQSQSPLFGVLPPELRNDIFELATQPYDDERHVYKPNAYFYRPGHHAKQKVDTASMLTCRRVWLEANYLPMRQFEPTFWFKGEERRPDWTHQAKSPRSKYNLRHSRPSVNTTEENRYKTFVVSLTAANVDNLQTLHFLGQLYWLESDCLHLLLTGGSIPTVPHVKVTVRHTDWWWWESDEELRLDYDWIVTLLAQTFAATSTSTFELQLETLSGKVPQLEAIIEDIKEGHSMITERDGDRYWKLQDESGKEVLAWDGPADVGGIRWRMAHSADGEKLEYRVHSLVWKRNGA</sequence>
<gene>
    <name evidence="1" type="ORF">CLAFUR5_02772</name>
</gene>
<reference evidence="1" key="1">
    <citation type="submission" date="2021-12" db="EMBL/GenBank/DDBJ databases">
        <authorList>
            <person name="Zaccaron A."/>
            <person name="Stergiopoulos I."/>
        </authorList>
    </citation>
    <scope>NUCLEOTIDE SEQUENCE</scope>
    <source>
        <strain evidence="1">Race5_Kim</strain>
    </source>
</reference>